<accession>A0A6S6TTF4</accession>
<organism evidence="1">
    <name type="scientific">uncultured Sulfurovum sp</name>
    <dbReference type="NCBI Taxonomy" id="269237"/>
    <lineage>
        <taxon>Bacteria</taxon>
        <taxon>Pseudomonadati</taxon>
        <taxon>Campylobacterota</taxon>
        <taxon>Epsilonproteobacteria</taxon>
        <taxon>Campylobacterales</taxon>
        <taxon>Sulfurovaceae</taxon>
        <taxon>Sulfurovum</taxon>
        <taxon>environmental samples</taxon>
    </lineage>
</organism>
<dbReference type="EMBL" id="CACVAP010000099">
    <property type="protein sequence ID" value="CAA6821457.1"/>
    <property type="molecule type" value="Genomic_DNA"/>
</dbReference>
<proteinExistence type="predicted"/>
<dbReference type="AlphaFoldDB" id="A0A6S6TTF4"/>
<name>A0A6S6TTF4_9BACT</name>
<gene>
    <name evidence="1" type="ORF">HELGO_WM25994</name>
</gene>
<sequence>MKDEFKLADKACKGVLEILNPVFKFALANRYLVINPVEHLTVKIASTKIIVSNPTERFTQLYNGINELWKDEPFYRVL</sequence>
<reference evidence="1" key="1">
    <citation type="submission" date="2020-01" db="EMBL/GenBank/DDBJ databases">
        <authorList>
            <person name="Meier V. D."/>
            <person name="Meier V D."/>
        </authorList>
    </citation>
    <scope>NUCLEOTIDE SEQUENCE</scope>
    <source>
        <strain evidence="1">HLG_WM_MAG_06</strain>
    </source>
</reference>
<protein>
    <submittedName>
        <fullName evidence="1">Uncharacterized protein</fullName>
    </submittedName>
</protein>
<evidence type="ECO:0000313" key="1">
    <source>
        <dbReference type="EMBL" id="CAA6821457.1"/>
    </source>
</evidence>